<evidence type="ECO:0008006" key="4">
    <source>
        <dbReference type="Google" id="ProtNLM"/>
    </source>
</evidence>
<dbReference type="RefSeq" id="WP_103887638.1">
    <property type="nucleotide sequence ID" value="NZ_FNVU01000009.1"/>
</dbReference>
<dbReference type="OrthoDB" id="3538051at2"/>
<dbReference type="AlphaFoldDB" id="A0A1H6CLE1"/>
<dbReference type="EMBL" id="FNVU01000009">
    <property type="protein sequence ID" value="SEG73577.1"/>
    <property type="molecule type" value="Genomic_DNA"/>
</dbReference>
<dbReference type="Proteomes" id="UP000236754">
    <property type="component" value="Unassembled WGS sequence"/>
</dbReference>
<evidence type="ECO:0000313" key="3">
    <source>
        <dbReference type="Proteomes" id="UP000236754"/>
    </source>
</evidence>
<feature type="region of interest" description="Disordered" evidence="1">
    <location>
        <begin position="70"/>
        <end position="122"/>
    </location>
</feature>
<name>A0A1H6CLE1_9ACTN</name>
<feature type="compositionally biased region" description="Basic residues" evidence="1">
    <location>
        <begin position="112"/>
        <end position="122"/>
    </location>
</feature>
<keyword evidence="3" id="KW-1185">Reference proteome</keyword>
<gene>
    <name evidence="2" type="ORF">SAMN05216223_109131</name>
</gene>
<dbReference type="InterPro" id="IPR046165">
    <property type="entry name" value="DUF6167"/>
</dbReference>
<protein>
    <recommendedName>
        <fullName evidence="4">Secreted protein</fullName>
    </recommendedName>
</protein>
<organism evidence="2 3">
    <name type="scientific">Actinacidiphila yanglinensis</name>
    <dbReference type="NCBI Taxonomy" id="310779"/>
    <lineage>
        <taxon>Bacteria</taxon>
        <taxon>Bacillati</taxon>
        <taxon>Actinomycetota</taxon>
        <taxon>Actinomycetes</taxon>
        <taxon>Kitasatosporales</taxon>
        <taxon>Streptomycetaceae</taxon>
        <taxon>Actinacidiphila</taxon>
    </lineage>
</organism>
<accession>A0A1H6CLE1</accession>
<reference evidence="2 3" key="1">
    <citation type="submission" date="2016-10" db="EMBL/GenBank/DDBJ databases">
        <authorList>
            <person name="de Groot N.N."/>
        </authorList>
    </citation>
    <scope>NUCLEOTIDE SEQUENCE [LARGE SCALE GENOMIC DNA]</scope>
    <source>
        <strain evidence="2 3">CGMCC 4.2023</strain>
    </source>
</reference>
<sequence length="122" mass="13040">MLRRLFWFLSGAATGAWATVKVGRAVRRLNPDSLAVTAADRALETGARLRLFAQDVRVGMAQRETELHDALGLRAQGAPPAPEPLPSPRATLPGSATSGDPSALPARGKGGDRKHKNRKDEH</sequence>
<evidence type="ECO:0000313" key="2">
    <source>
        <dbReference type="EMBL" id="SEG73577.1"/>
    </source>
</evidence>
<dbReference type="Pfam" id="PF19664">
    <property type="entry name" value="DUF6167"/>
    <property type="match status" value="1"/>
</dbReference>
<evidence type="ECO:0000256" key="1">
    <source>
        <dbReference type="SAM" id="MobiDB-lite"/>
    </source>
</evidence>
<proteinExistence type="predicted"/>